<dbReference type="AlphaFoldDB" id="A0A178K2B5"/>
<proteinExistence type="predicted"/>
<reference evidence="3 4" key="1">
    <citation type="submission" date="2016-03" db="EMBL/GenBank/DDBJ databases">
        <title>Photobacterium proteolyticum sp. nov. a protease producing bacterium isolated from ocean sediments of Laizhou Bay.</title>
        <authorList>
            <person name="Li Y."/>
        </authorList>
    </citation>
    <scope>NUCLEOTIDE SEQUENCE [LARGE SCALE GENOMIC DNA]</scope>
    <source>
        <strain evidence="3 4">R-40508</strain>
    </source>
</reference>
<accession>A0A178K2B5</accession>
<feature type="signal peptide" evidence="2">
    <location>
        <begin position="1"/>
        <end position="21"/>
    </location>
</feature>
<feature type="compositionally biased region" description="Basic and acidic residues" evidence="1">
    <location>
        <begin position="84"/>
        <end position="93"/>
    </location>
</feature>
<gene>
    <name evidence="3" type="ORF">A3K86_20025</name>
</gene>
<protein>
    <submittedName>
        <fullName evidence="3">Uncharacterized protein</fullName>
    </submittedName>
</protein>
<name>A0A178K2B5_9GAMM</name>
<comment type="caution">
    <text evidence="3">The sequence shown here is derived from an EMBL/GenBank/DDBJ whole genome shotgun (WGS) entry which is preliminary data.</text>
</comment>
<sequence length="102" mass="10874">MSSLKVIAASAVLVMSSSAFADIRVSSNANGAWVTVTENGQPAPNAEVTVANVPQSRGTFKTDETGRVFIPLTLHNSRSVKYKAKTESGKESSRFAFHSTNK</sequence>
<evidence type="ECO:0000313" key="3">
    <source>
        <dbReference type="EMBL" id="OAN11247.1"/>
    </source>
</evidence>
<evidence type="ECO:0000313" key="4">
    <source>
        <dbReference type="Proteomes" id="UP000078503"/>
    </source>
</evidence>
<dbReference type="Proteomes" id="UP000078503">
    <property type="component" value="Unassembled WGS sequence"/>
</dbReference>
<keyword evidence="4" id="KW-1185">Reference proteome</keyword>
<feature type="chain" id="PRO_5008089956" evidence="2">
    <location>
        <begin position="22"/>
        <end position="102"/>
    </location>
</feature>
<feature type="region of interest" description="Disordered" evidence="1">
    <location>
        <begin position="83"/>
        <end position="102"/>
    </location>
</feature>
<dbReference type="OrthoDB" id="5816674at2"/>
<organism evidence="3 4">
    <name type="scientific">Photobacterium jeanii</name>
    <dbReference type="NCBI Taxonomy" id="858640"/>
    <lineage>
        <taxon>Bacteria</taxon>
        <taxon>Pseudomonadati</taxon>
        <taxon>Pseudomonadota</taxon>
        <taxon>Gammaproteobacteria</taxon>
        <taxon>Vibrionales</taxon>
        <taxon>Vibrionaceae</taxon>
        <taxon>Photobacterium</taxon>
    </lineage>
</organism>
<keyword evidence="2" id="KW-0732">Signal</keyword>
<dbReference type="EMBL" id="LVHF01000033">
    <property type="protein sequence ID" value="OAN11247.1"/>
    <property type="molecule type" value="Genomic_DNA"/>
</dbReference>
<evidence type="ECO:0000256" key="1">
    <source>
        <dbReference type="SAM" id="MobiDB-lite"/>
    </source>
</evidence>
<dbReference type="RefSeq" id="WP_068335661.1">
    <property type="nucleotide sequence ID" value="NZ_LVHF01000033.1"/>
</dbReference>
<evidence type="ECO:0000256" key="2">
    <source>
        <dbReference type="SAM" id="SignalP"/>
    </source>
</evidence>